<evidence type="ECO:0000259" key="11">
    <source>
        <dbReference type="PROSITE" id="PS51352"/>
    </source>
</evidence>
<dbReference type="InterPro" id="IPR013766">
    <property type="entry name" value="Thioredoxin_domain"/>
</dbReference>
<protein>
    <recommendedName>
        <fullName evidence="2 7">Thioredoxin</fullName>
    </recommendedName>
</protein>
<dbReference type="KEGG" id="byl:A4V09_08845"/>
<evidence type="ECO:0000256" key="5">
    <source>
        <dbReference type="ARBA" id="ARBA00023157"/>
    </source>
</evidence>
<name>A0A1C7I8C8_9FIRM</name>
<evidence type="ECO:0000256" key="9">
    <source>
        <dbReference type="PIRSR" id="PIRSR000077-1"/>
    </source>
</evidence>
<comment type="similarity">
    <text evidence="1 8">Belongs to the thioredoxin family.</text>
</comment>
<feature type="site" description="Contributes to redox potential value" evidence="9">
    <location>
        <position position="32"/>
    </location>
</feature>
<dbReference type="PANTHER" id="PTHR45663:SF11">
    <property type="entry name" value="GEO12009P1"/>
    <property type="match status" value="1"/>
</dbReference>
<dbReference type="GO" id="GO:0005829">
    <property type="term" value="C:cytosol"/>
    <property type="evidence" value="ECO:0007669"/>
    <property type="project" value="TreeGrafter"/>
</dbReference>
<feature type="site" description="Deprotonates C-terminal active site Cys" evidence="9">
    <location>
        <position position="24"/>
    </location>
</feature>
<feature type="domain" description="Thioredoxin" evidence="11">
    <location>
        <begin position="1"/>
        <end position="102"/>
    </location>
</feature>
<evidence type="ECO:0000313" key="13">
    <source>
        <dbReference type="Proteomes" id="UP000092574"/>
    </source>
</evidence>
<organism evidence="12 13">
    <name type="scientific">Blautia pseudococcoides</name>
    <dbReference type="NCBI Taxonomy" id="1796616"/>
    <lineage>
        <taxon>Bacteria</taxon>
        <taxon>Bacillati</taxon>
        <taxon>Bacillota</taxon>
        <taxon>Clostridia</taxon>
        <taxon>Lachnospirales</taxon>
        <taxon>Lachnospiraceae</taxon>
        <taxon>Blautia</taxon>
    </lineage>
</organism>
<dbReference type="OrthoDB" id="9790390at2"/>
<evidence type="ECO:0000256" key="2">
    <source>
        <dbReference type="ARBA" id="ARBA00020570"/>
    </source>
</evidence>
<dbReference type="InterPro" id="IPR005746">
    <property type="entry name" value="Thioredoxin"/>
</dbReference>
<dbReference type="AlphaFoldDB" id="A0A1C7I8C8"/>
<gene>
    <name evidence="12" type="ORF">A4V09_08845</name>
</gene>
<keyword evidence="5 10" id="KW-1015">Disulfide bond</keyword>
<dbReference type="PANTHER" id="PTHR45663">
    <property type="entry name" value="GEO12009P1"/>
    <property type="match status" value="1"/>
</dbReference>
<evidence type="ECO:0000256" key="7">
    <source>
        <dbReference type="NCBIfam" id="TIGR01068"/>
    </source>
</evidence>
<dbReference type="GO" id="GO:0015035">
    <property type="term" value="F:protein-disulfide reductase activity"/>
    <property type="evidence" value="ECO:0007669"/>
    <property type="project" value="UniProtKB-UniRule"/>
</dbReference>
<sequence>MAMVFDEKNFKSEVLESDVPVMVDFWATWCMPCRMLGPVIEEIAEESKGAYKVGKVNVDENPGLASTYGVMNIPTILVFKNGKVAEKSVGVVPKGQLVNLLK</sequence>
<feature type="active site" description="Nucleophile" evidence="9">
    <location>
        <position position="33"/>
    </location>
</feature>
<evidence type="ECO:0000256" key="6">
    <source>
        <dbReference type="ARBA" id="ARBA00023284"/>
    </source>
</evidence>
<evidence type="ECO:0000256" key="8">
    <source>
        <dbReference type="PIRNR" id="PIRNR000077"/>
    </source>
</evidence>
<dbReference type="PROSITE" id="PS51352">
    <property type="entry name" value="THIOREDOXIN_2"/>
    <property type="match status" value="1"/>
</dbReference>
<evidence type="ECO:0000256" key="10">
    <source>
        <dbReference type="PIRSR" id="PIRSR000077-4"/>
    </source>
</evidence>
<dbReference type="Pfam" id="PF00085">
    <property type="entry name" value="Thioredoxin"/>
    <property type="match status" value="1"/>
</dbReference>
<proteinExistence type="inferred from homology"/>
<evidence type="ECO:0000256" key="1">
    <source>
        <dbReference type="ARBA" id="ARBA00008987"/>
    </source>
</evidence>
<evidence type="ECO:0000256" key="3">
    <source>
        <dbReference type="ARBA" id="ARBA00022448"/>
    </source>
</evidence>
<dbReference type="InterPro" id="IPR036249">
    <property type="entry name" value="Thioredoxin-like_sf"/>
</dbReference>
<feature type="site" description="Contributes to redox potential value" evidence="9">
    <location>
        <position position="31"/>
    </location>
</feature>
<keyword evidence="13" id="KW-1185">Reference proteome</keyword>
<keyword evidence="4" id="KW-0249">Electron transport</keyword>
<dbReference type="STRING" id="1796616.A4V09_08845"/>
<dbReference type="PIRSF" id="PIRSF000077">
    <property type="entry name" value="Thioredoxin"/>
    <property type="match status" value="1"/>
</dbReference>
<dbReference type="PRINTS" id="PR00421">
    <property type="entry name" value="THIOREDOXIN"/>
</dbReference>
<feature type="active site" description="Nucleophile" evidence="9">
    <location>
        <position position="30"/>
    </location>
</feature>
<evidence type="ECO:0000256" key="4">
    <source>
        <dbReference type="ARBA" id="ARBA00022982"/>
    </source>
</evidence>
<reference evidence="12" key="1">
    <citation type="submission" date="2017-04" db="EMBL/GenBank/DDBJ databases">
        <title>Complete Genome Sequences of Twelve Strains of a Stable Defined Moderately Diverse Mouse Microbiota 2 (sDMDMm2).</title>
        <authorList>
            <person name="Uchimura Y."/>
            <person name="Wyss M."/>
            <person name="Brugiroux S."/>
            <person name="Limenitakis J.P."/>
            <person name="Stecher B."/>
            <person name="McCoy K.D."/>
            <person name="Macpherson A.J."/>
        </authorList>
    </citation>
    <scope>NUCLEOTIDE SEQUENCE</scope>
    <source>
        <strain evidence="12">YL58</strain>
    </source>
</reference>
<accession>A0A1C7I8C8</accession>
<dbReference type="SUPFAM" id="SSF52833">
    <property type="entry name" value="Thioredoxin-like"/>
    <property type="match status" value="1"/>
</dbReference>
<dbReference type="Proteomes" id="UP000092574">
    <property type="component" value="Chromosome"/>
</dbReference>
<dbReference type="NCBIfam" id="TIGR01068">
    <property type="entry name" value="thioredoxin"/>
    <property type="match status" value="1"/>
</dbReference>
<feature type="disulfide bond" description="Redox-active" evidence="10">
    <location>
        <begin position="30"/>
        <end position="33"/>
    </location>
</feature>
<dbReference type="Gene3D" id="3.40.30.10">
    <property type="entry name" value="Glutaredoxin"/>
    <property type="match status" value="1"/>
</dbReference>
<dbReference type="CDD" id="cd02947">
    <property type="entry name" value="TRX_family"/>
    <property type="match status" value="1"/>
</dbReference>
<dbReference type="FunFam" id="3.40.30.10:FF:000001">
    <property type="entry name" value="Thioredoxin"/>
    <property type="match status" value="1"/>
</dbReference>
<dbReference type="RefSeq" id="WP_065542045.1">
    <property type="nucleotide sequence ID" value="NZ_CP015405.2"/>
</dbReference>
<dbReference type="GO" id="GO:0045454">
    <property type="term" value="P:cell redox homeostasis"/>
    <property type="evidence" value="ECO:0007669"/>
    <property type="project" value="TreeGrafter"/>
</dbReference>
<keyword evidence="6 10" id="KW-0676">Redox-active center</keyword>
<dbReference type="EMBL" id="CP015405">
    <property type="protein sequence ID" value="ANU75865.1"/>
    <property type="molecule type" value="Genomic_DNA"/>
</dbReference>
<evidence type="ECO:0000313" key="12">
    <source>
        <dbReference type="EMBL" id="ANU75865.1"/>
    </source>
</evidence>
<keyword evidence="3" id="KW-0813">Transport</keyword>